<dbReference type="PANTHER" id="PTHR23301:SF0">
    <property type="entry name" value="CHITIN-BINDING TYPE-2 DOMAIN-CONTAINING PROTEIN-RELATED"/>
    <property type="match status" value="1"/>
</dbReference>
<feature type="region of interest" description="Disordered" evidence="6">
    <location>
        <begin position="988"/>
        <end position="1066"/>
    </location>
</feature>
<feature type="domain" description="Chitin-binding type-2" evidence="8">
    <location>
        <begin position="553"/>
        <end position="613"/>
    </location>
</feature>
<keyword evidence="1" id="KW-0147">Chitin-binding</keyword>
<evidence type="ECO:0000256" key="1">
    <source>
        <dbReference type="ARBA" id="ARBA00022669"/>
    </source>
</evidence>
<dbReference type="PANTHER" id="PTHR23301">
    <property type="entry name" value="CHITIN BINDING PERITROPHIN-A"/>
    <property type="match status" value="1"/>
</dbReference>
<dbReference type="InterPro" id="IPR036508">
    <property type="entry name" value="Chitin-bd_dom_sf"/>
</dbReference>
<feature type="region of interest" description="Disordered" evidence="6">
    <location>
        <begin position="30"/>
        <end position="52"/>
    </location>
</feature>
<keyword evidence="4" id="KW-1015">Disulfide bond</keyword>
<dbReference type="SUPFAM" id="SSF57625">
    <property type="entry name" value="Invertebrate chitin-binding proteins"/>
    <property type="match status" value="8"/>
</dbReference>
<evidence type="ECO:0000256" key="7">
    <source>
        <dbReference type="SAM" id="SignalP"/>
    </source>
</evidence>
<dbReference type="PROSITE" id="PS50940">
    <property type="entry name" value="CHIT_BIND_II"/>
    <property type="match status" value="8"/>
</dbReference>
<reference evidence="10" key="1">
    <citation type="submission" date="2022-11" db="UniProtKB">
        <authorList>
            <consortium name="WormBaseParasite"/>
        </authorList>
    </citation>
    <scope>IDENTIFICATION</scope>
</reference>
<keyword evidence="9" id="KW-1185">Reference proteome</keyword>
<dbReference type="InterPro" id="IPR002557">
    <property type="entry name" value="Chitin-bd_dom"/>
</dbReference>
<keyword evidence="2 7" id="KW-0732">Signal</keyword>
<feature type="chain" id="PRO_5037157520" evidence="7">
    <location>
        <begin position="26"/>
        <end position="1066"/>
    </location>
</feature>
<dbReference type="WBParaSite" id="nRc.2.0.1.t15927-RA">
    <property type="protein sequence ID" value="nRc.2.0.1.t15927-RA"/>
    <property type="gene ID" value="nRc.2.0.1.g15927"/>
</dbReference>
<protein>
    <submittedName>
        <fullName evidence="10">Chitin-binding type-2 domain-containing protein</fullName>
    </submittedName>
</protein>
<dbReference type="Pfam" id="PF01607">
    <property type="entry name" value="CBM_14"/>
    <property type="match status" value="8"/>
</dbReference>
<feature type="domain" description="Chitin-binding type-2" evidence="8">
    <location>
        <begin position="473"/>
        <end position="532"/>
    </location>
</feature>
<evidence type="ECO:0000256" key="2">
    <source>
        <dbReference type="ARBA" id="ARBA00022729"/>
    </source>
</evidence>
<keyword evidence="5" id="KW-0325">Glycoprotein</keyword>
<feature type="compositionally biased region" description="Pro residues" evidence="6">
    <location>
        <begin position="797"/>
        <end position="807"/>
    </location>
</feature>
<sequence length="1066" mass="116712">MVCHRYTLLWGSLVLICTMPNFVSSHKQRVSASSSSGSGEYGKTKPKPPRRTTLMDVAIPTAEPMVVMPEPEPDQDICFGQPDGDYAKSACENEYYSCVANSKIVRYCPGKLVFDAYYTDCADKSKSKGCTGKDRPAPEDLPVVSTYPPLSDFDCSHRADGLYANPLLACDSAYYACSGGKGHKLACIASLYFDTELQVCDVFDNVEACSGKKRTPSPEPEVWTAAMEVPVDFDCSDLPDGNHPDPNSAPTRCSHVYYACFGGKARQLECYGNLFYDPDNDLCDLNEFVVACGGQPRPQLPVPVTSEPAVSAFDCSNLEDGFYANPDEQCSAAYYSCAGGFGRILACPDGLVFEPESLSCEPRDSAFVCTGVRPTSPLPEDWTAGPTFPRVNADFDCRNHADGLYPDDKQPCSHRYFACTAGCSVEKICPLDLYFDPELSVCNRFEDTFVCSGHRPTPYVPVENEPASRRPQVYDCSDKLDGLYANPESACSNFYYVCSNKVSDILFCADGLFFDSENNGCDRYVNVFACSGLRPRTVTPAAPHEPVTFAPIDFDCTGKADGDYADHREACSSIYYTCFGGIGQMSECPATNLVFDPELDLCEVREKVPVCGGIRPLPEDIPIVQPAGKLTPFPHCSCHFRVPLSLEQPFDCSKLQDGNYGSSDCDNLYYSCVGGAAFPIHCPSDLFYDIQNNVCDWKQFIVKCGGAPRPATPAEQPQPQAEPEPEPEPEPRLRRHATSTSASSDKSLHKHHARKSLSMPRRPTPEPGIAEPAAEPAPRDLPAIRPPVYRRTTRKLLPPPPAQPPRKPVTYGKRTTARPVPQQPPKTYHRPRPVVAQPTTHLLPRIYGRPVPTIVRQPVAYRKITMRPRPTLSTTKRVAADVPKVYRPKFRPASSLIKAKPAPASPAVSAETSASSETTQYKPKTRDLPMMRVAAVRTHSLVTRLTPAPASYHKKSRRPTLPPPPMTRPAPPADVPKAYVRHLPASPVLPVYGRRPAPPRPASSEQSASAPASPEVSAEVKPAVYGKPLVVKSTPKPPADQPVYRKKLTLPPTANSKTVCNKSQEK</sequence>
<name>A0A915IPL8_ROMCU</name>
<feature type="compositionally biased region" description="Low complexity" evidence="6">
    <location>
        <begin position="708"/>
        <end position="721"/>
    </location>
</feature>
<dbReference type="AlphaFoldDB" id="A0A915IPL8"/>
<organism evidence="9 10">
    <name type="scientific">Romanomermis culicivorax</name>
    <name type="common">Nematode worm</name>
    <dbReference type="NCBI Taxonomy" id="13658"/>
    <lineage>
        <taxon>Eukaryota</taxon>
        <taxon>Metazoa</taxon>
        <taxon>Ecdysozoa</taxon>
        <taxon>Nematoda</taxon>
        <taxon>Enoplea</taxon>
        <taxon>Dorylaimia</taxon>
        <taxon>Mermithida</taxon>
        <taxon>Mermithoidea</taxon>
        <taxon>Mermithidae</taxon>
        <taxon>Romanomermis</taxon>
    </lineage>
</organism>
<dbReference type="InterPro" id="IPR051940">
    <property type="entry name" value="Chitin_bind-dev_reg"/>
</dbReference>
<evidence type="ECO:0000259" key="8">
    <source>
        <dbReference type="PROSITE" id="PS50940"/>
    </source>
</evidence>
<dbReference type="Proteomes" id="UP000887565">
    <property type="component" value="Unplaced"/>
</dbReference>
<dbReference type="OMA" id="PPAHVNQ"/>
<feature type="compositionally biased region" description="Polar residues" evidence="6">
    <location>
        <begin position="1052"/>
        <end position="1066"/>
    </location>
</feature>
<dbReference type="Gene3D" id="2.170.140.10">
    <property type="entry name" value="Chitin binding domain"/>
    <property type="match status" value="6"/>
</dbReference>
<feature type="domain" description="Chitin-binding type-2" evidence="8">
    <location>
        <begin position="394"/>
        <end position="453"/>
    </location>
</feature>
<feature type="domain" description="Chitin-binding type-2" evidence="8">
    <location>
        <begin position="232"/>
        <end position="294"/>
    </location>
</feature>
<feature type="compositionally biased region" description="Low complexity" evidence="6">
    <location>
        <begin position="898"/>
        <end position="916"/>
    </location>
</feature>
<dbReference type="GO" id="GO:0008061">
    <property type="term" value="F:chitin binding"/>
    <property type="evidence" value="ECO:0007669"/>
    <property type="project" value="UniProtKB-KW"/>
</dbReference>
<feature type="region of interest" description="Disordered" evidence="6">
    <location>
        <begin position="708"/>
        <end position="835"/>
    </location>
</feature>
<dbReference type="GO" id="GO:0005576">
    <property type="term" value="C:extracellular region"/>
    <property type="evidence" value="ECO:0007669"/>
    <property type="project" value="InterPro"/>
</dbReference>
<proteinExistence type="predicted"/>
<evidence type="ECO:0000313" key="9">
    <source>
        <dbReference type="Proteomes" id="UP000887565"/>
    </source>
</evidence>
<feature type="region of interest" description="Disordered" evidence="6">
    <location>
        <begin position="941"/>
        <end position="976"/>
    </location>
</feature>
<evidence type="ECO:0000256" key="4">
    <source>
        <dbReference type="ARBA" id="ARBA00023157"/>
    </source>
</evidence>
<evidence type="ECO:0000256" key="3">
    <source>
        <dbReference type="ARBA" id="ARBA00022737"/>
    </source>
</evidence>
<feature type="compositionally biased region" description="Low complexity" evidence="6">
    <location>
        <begin position="1002"/>
        <end position="1019"/>
    </location>
</feature>
<accession>A0A915IPL8</accession>
<feature type="signal peptide" evidence="7">
    <location>
        <begin position="1"/>
        <end position="25"/>
    </location>
</feature>
<evidence type="ECO:0000256" key="5">
    <source>
        <dbReference type="ARBA" id="ARBA00023180"/>
    </source>
</evidence>
<feature type="domain" description="Chitin-binding type-2" evidence="8">
    <location>
        <begin position="152"/>
        <end position="211"/>
    </location>
</feature>
<keyword evidence="3" id="KW-0677">Repeat</keyword>
<evidence type="ECO:0000313" key="10">
    <source>
        <dbReference type="WBParaSite" id="nRc.2.0.1.t15927-RA"/>
    </source>
</evidence>
<evidence type="ECO:0000256" key="6">
    <source>
        <dbReference type="SAM" id="MobiDB-lite"/>
    </source>
</evidence>
<dbReference type="Gene3D" id="3.20.20.80">
    <property type="entry name" value="Glycosidases"/>
    <property type="match status" value="2"/>
</dbReference>
<feature type="compositionally biased region" description="Low complexity" evidence="6">
    <location>
        <begin position="767"/>
        <end position="783"/>
    </location>
</feature>
<feature type="compositionally biased region" description="Pro residues" evidence="6">
    <location>
        <begin position="960"/>
        <end position="974"/>
    </location>
</feature>
<feature type="domain" description="Chitin-binding type-2" evidence="8">
    <location>
        <begin position="75"/>
        <end position="132"/>
    </location>
</feature>
<feature type="domain" description="Chitin-binding type-2" evidence="8">
    <location>
        <begin position="649"/>
        <end position="706"/>
    </location>
</feature>
<dbReference type="SMART" id="SM00494">
    <property type="entry name" value="ChtBD2"/>
    <property type="match status" value="8"/>
</dbReference>
<feature type="domain" description="Chitin-binding type-2" evidence="8">
    <location>
        <begin position="312"/>
        <end position="371"/>
    </location>
</feature>
<feature type="region of interest" description="Disordered" evidence="6">
    <location>
        <begin position="898"/>
        <end position="924"/>
    </location>
</feature>